<dbReference type="Gene3D" id="1.20.140.40">
    <property type="entry name" value="Invertase/pectin methylesterase inhibitor family protein"/>
    <property type="match status" value="1"/>
</dbReference>
<comment type="similarity">
    <text evidence="3">Belongs to the PMEI family.</text>
</comment>
<dbReference type="InterPro" id="IPR034087">
    <property type="entry name" value="C/VIF1"/>
</dbReference>
<evidence type="ECO:0000256" key="2">
    <source>
        <dbReference type="ARBA" id="ARBA00023157"/>
    </source>
</evidence>
<dbReference type="InterPro" id="IPR052421">
    <property type="entry name" value="PCW_Enzyme_Inhibitor"/>
</dbReference>
<dbReference type="InterPro" id="IPR006501">
    <property type="entry name" value="Pectinesterase_inhib_dom"/>
</dbReference>
<accession>A0A2P6QSM5</accession>
<reference evidence="4 5" key="1">
    <citation type="journal article" date="2018" name="Nat. Genet.">
        <title>The Rosa genome provides new insights in the design of modern roses.</title>
        <authorList>
            <person name="Bendahmane M."/>
        </authorList>
    </citation>
    <scope>NUCLEOTIDE SEQUENCE [LARGE SCALE GENOMIC DNA]</scope>
    <source>
        <strain evidence="5">cv. Old Blush</strain>
    </source>
</reference>
<comment type="caution">
    <text evidence="4">The sequence shown here is derived from an EMBL/GenBank/DDBJ whole genome shotgun (WGS) entry which is preliminary data.</text>
</comment>
<dbReference type="OMA" id="INARACK"/>
<dbReference type="InterPro" id="IPR035513">
    <property type="entry name" value="Invertase/methylesterase_inhib"/>
</dbReference>
<dbReference type="SUPFAM" id="SSF101148">
    <property type="entry name" value="Plant invertase/pectin methylesterase inhibitor"/>
    <property type="match status" value="1"/>
</dbReference>
<evidence type="ECO:0000313" key="4">
    <source>
        <dbReference type="EMBL" id="PRQ37181.1"/>
    </source>
</evidence>
<evidence type="ECO:0000256" key="3">
    <source>
        <dbReference type="ARBA" id="ARBA00038471"/>
    </source>
</evidence>
<keyword evidence="5" id="KW-1185">Reference proteome</keyword>
<dbReference type="NCBIfam" id="TIGR01614">
    <property type="entry name" value="PME_inhib"/>
    <property type="match status" value="1"/>
</dbReference>
<keyword evidence="1" id="KW-0732">Signal</keyword>
<dbReference type="Proteomes" id="UP000238479">
    <property type="component" value="Chromosome 4"/>
</dbReference>
<evidence type="ECO:0000256" key="1">
    <source>
        <dbReference type="ARBA" id="ARBA00022729"/>
    </source>
</evidence>
<dbReference type="PANTHER" id="PTHR36710:SF18">
    <property type="entry name" value="PECTINESTERASE INHIBITOR 5-RELATED"/>
    <property type="match status" value="1"/>
</dbReference>
<gene>
    <name evidence="4" type="ORF">RchiOBHm_Chr4g0399701</name>
</gene>
<dbReference type="Gramene" id="PRQ37181">
    <property type="protein sequence ID" value="PRQ37181"/>
    <property type="gene ID" value="RchiOBHm_Chr4g0399701"/>
</dbReference>
<dbReference type="PANTHER" id="PTHR36710">
    <property type="entry name" value="PECTINESTERASE INHIBITOR-LIKE"/>
    <property type="match status" value="1"/>
</dbReference>
<dbReference type="EMBL" id="PDCK01000042">
    <property type="protein sequence ID" value="PRQ37181.1"/>
    <property type="molecule type" value="Genomic_DNA"/>
</dbReference>
<dbReference type="CDD" id="cd15796">
    <property type="entry name" value="CIF_like"/>
    <property type="match status" value="1"/>
</dbReference>
<organism evidence="4 5">
    <name type="scientific">Rosa chinensis</name>
    <name type="common">China rose</name>
    <dbReference type="NCBI Taxonomy" id="74649"/>
    <lineage>
        <taxon>Eukaryota</taxon>
        <taxon>Viridiplantae</taxon>
        <taxon>Streptophyta</taxon>
        <taxon>Embryophyta</taxon>
        <taxon>Tracheophyta</taxon>
        <taxon>Spermatophyta</taxon>
        <taxon>Magnoliopsida</taxon>
        <taxon>eudicotyledons</taxon>
        <taxon>Gunneridae</taxon>
        <taxon>Pentapetalae</taxon>
        <taxon>rosids</taxon>
        <taxon>fabids</taxon>
        <taxon>Rosales</taxon>
        <taxon>Rosaceae</taxon>
        <taxon>Rosoideae</taxon>
        <taxon>Rosoideae incertae sedis</taxon>
        <taxon>Rosa</taxon>
    </lineage>
</organism>
<evidence type="ECO:0000313" key="5">
    <source>
        <dbReference type="Proteomes" id="UP000238479"/>
    </source>
</evidence>
<protein>
    <submittedName>
        <fullName evidence="4">Putative pectinesterase inhibitor domain, Cell wall/vacuolar inhibitor of fructosidase</fullName>
    </submittedName>
</protein>
<sequence>MVDVVKAKATDTVNHINDLLKQTSGAQPLSSCLDVYNVVIQAKVPKAGEALSKGDPKFAEQGMNDVGLGADLCENSFSGSSSPLTYLNKTVRDVADMASAIVQHFDMHMSSCFSFQLC</sequence>
<keyword evidence="2" id="KW-1015">Disulfide bond</keyword>
<proteinExistence type="inferred from homology"/>
<dbReference type="GO" id="GO:0004857">
    <property type="term" value="F:enzyme inhibitor activity"/>
    <property type="evidence" value="ECO:0007669"/>
    <property type="project" value="InterPro"/>
</dbReference>
<dbReference type="AlphaFoldDB" id="A0A2P6QSM5"/>
<name>A0A2P6QSM5_ROSCH</name>